<keyword evidence="3" id="KW-1185">Reference proteome</keyword>
<keyword evidence="1" id="KW-0812">Transmembrane</keyword>
<gene>
    <name evidence="2" type="ORF">FHU40_001009</name>
</gene>
<evidence type="ECO:0000256" key="1">
    <source>
        <dbReference type="SAM" id="Phobius"/>
    </source>
</evidence>
<evidence type="ECO:0000313" key="2">
    <source>
        <dbReference type="EMBL" id="MBB3041208.1"/>
    </source>
</evidence>
<dbReference type="RefSeq" id="WP_183591132.1">
    <property type="nucleotide sequence ID" value="NZ_JACHWR010000001.1"/>
</dbReference>
<dbReference type="Proteomes" id="UP000589626">
    <property type="component" value="Unassembled WGS sequence"/>
</dbReference>
<comment type="caution">
    <text evidence="2">The sequence shown here is derived from an EMBL/GenBank/DDBJ whole genome shotgun (WGS) entry which is preliminary data.</text>
</comment>
<sequence length="236" mass="25698">MTGDMAPWPSTPRPRRWRVALGLSLAAVVATAALAALGWWWAGTTRTEMAQWFMAGASMLTLVAAVVAGVYAAGAFRLESDREEQWSVAQRRAQARLIAAWPDSVHPYHESNIHDSASSEPALVFVAFRNASDLPVVQVKADVYVNVRPKYAGRYEVTTYSLGGASMPVLPPDLEPKLVGVRTDRPEGMPQRLGLAGEVEYDVTIELTFTDSAGVRWSRSTEGLLIDLGDAWRGVA</sequence>
<keyword evidence="1" id="KW-0472">Membrane</keyword>
<proteinExistence type="predicted"/>
<keyword evidence="1" id="KW-1133">Transmembrane helix</keyword>
<protein>
    <submittedName>
        <fullName evidence="2">Uncharacterized protein</fullName>
    </submittedName>
</protein>
<organism evidence="2 3">
    <name type="scientific">Nocardioides soli</name>
    <dbReference type="NCBI Taxonomy" id="1036020"/>
    <lineage>
        <taxon>Bacteria</taxon>
        <taxon>Bacillati</taxon>
        <taxon>Actinomycetota</taxon>
        <taxon>Actinomycetes</taxon>
        <taxon>Propionibacteriales</taxon>
        <taxon>Nocardioidaceae</taxon>
        <taxon>Nocardioides</taxon>
    </lineage>
</organism>
<dbReference type="EMBL" id="JACHWR010000001">
    <property type="protein sequence ID" value="MBB3041208.1"/>
    <property type="molecule type" value="Genomic_DNA"/>
</dbReference>
<dbReference type="AlphaFoldDB" id="A0A7W4YZX1"/>
<accession>A0A7W4YZX1</accession>
<reference evidence="2 3" key="1">
    <citation type="submission" date="2020-08" db="EMBL/GenBank/DDBJ databases">
        <title>Sequencing the genomes of 1000 actinobacteria strains.</title>
        <authorList>
            <person name="Klenk H.-P."/>
        </authorList>
    </citation>
    <scope>NUCLEOTIDE SEQUENCE [LARGE SCALE GENOMIC DNA]</scope>
    <source>
        <strain evidence="2 3">DSM 105498</strain>
    </source>
</reference>
<evidence type="ECO:0000313" key="3">
    <source>
        <dbReference type="Proteomes" id="UP000589626"/>
    </source>
</evidence>
<name>A0A7W4YZX1_9ACTN</name>
<feature type="transmembrane region" description="Helical" evidence="1">
    <location>
        <begin position="51"/>
        <end position="73"/>
    </location>
</feature>